<dbReference type="Proteomes" id="UP000479563">
    <property type="component" value="Unassembled WGS sequence"/>
</dbReference>
<dbReference type="Proteomes" id="UP000285209">
    <property type="component" value="Unassembled WGS sequence"/>
</dbReference>
<dbReference type="Proteomes" id="UP001212823">
    <property type="component" value="Unassembled WGS sequence"/>
</dbReference>
<dbReference type="OMA" id="DYVIPWE"/>
<dbReference type="GeneID" id="86988250"/>
<dbReference type="Proteomes" id="UP000266698">
    <property type="component" value="Unassembled WGS sequence"/>
</dbReference>
<reference evidence="36" key="3">
    <citation type="submission" date="2015-05" db="EMBL/GenBank/DDBJ databases">
        <authorList>
            <consortium name="Pathogen Informatics"/>
        </authorList>
    </citation>
    <scope>NUCLEOTIDE SEQUENCE [LARGE SCALE GENOMIC DNA]</scope>
    <source>
        <strain evidence="3 37">2789STDY5608860</strain>
        <strain evidence="36">T1-815</strain>
    </source>
</reference>
<evidence type="ECO:0000313" key="17">
    <source>
        <dbReference type="EMBL" id="RGR55573.1"/>
    </source>
</evidence>
<reference evidence="4" key="11">
    <citation type="submission" date="2021-10" db="EMBL/GenBank/DDBJ databases">
        <title>Collection of gut derived symbiotic bacterial strains cultured from healthy donors.</title>
        <authorList>
            <person name="Lin H."/>
            <person name="Littmann E."/>
            <person name="Kohout C."/>
            <person name="Pamer E.G."/>
        </authorList>
    </citation>
    <scope>NUCLEOTIDE SEQUENCE</scope>
    <source>
        <strain evidence="5">DFI.7.28A</strain>
        <strain evidence="4">DFI.9.42</strain>
    </source>
</reference>
<gene>
    <name evidence="34" type="ORF">DW001_03330</name>
    <name evidence="33" type="ORF">DW028_09205</name>
    <name evidence="32" type="ORF">DW038_05150</name>
    <name evidence="31" type="ORF">DW172_07650</name>
    <name evidence="30" type="ORF">DW703_05560</name>
    <name evidence="29" type="ORF">DW753_06545</name>
    <name evidence="28" type="ORF">DW775_06515</name>
    <name evidence="27" type="ORF">DW848_05815</name>
    <name evidence="26" type="ORF">DW912_01230</name>
    <name evidence="25" type="ORF">DW948_06240</name>
    <name evidence="24" type="ORF">DW967_01295</name>
    <name evidence="23" type="ORF">DW975_02905</name>
    <name evidence="21" type="ORF">DWV45_05745</name>
    <name evidence="20" type="ORF">DWV78_02125</name>
    <name evidence="19" type="ORF">DWW89_01805</name>
    <name evidence="18" type="ORF">DWX06_01175</name>
    <name evidence="17" type="ORF">DWY38_05450</name>
    <name evidence="22" type="ORF">DXA03_02855</name>
    <name evidence="16" type="ORF">DXB72_06060</name>
    <name evidence="15" type="ORF">DXB99_07900</name>
    <name evidence="14" type="ORF">DXC13_03955</name>
    <name evidence="13" type="ORF">DXD13_00575</name>
    <name evidence="12" type="ORF">DXD95_05000</name>
    <name evidence="3" type="ORF">ERS852417_00941</name>
    <name evidence="35" type="ORF">FYL37_02200</name>
    <name evidence="10" type="ORF">G4312_07290</name>
    <name evidence="9" type="ORF">G4319_00570</name>
    <name evidence="8" type="ORF">GKE07_02935</name>
    <name evidence="11" type="ORF">LD38_07715</name>
    <name evidence="4" type="ORF">LIZ56_06055</name>
    <name evidence="5" type="ORF">LIZ82_13455</name>
    <name evidence="6" type="ORF">LK487_04915</name>
    <name evidence="7" type="ORF">PNE45_03495</name>
    <name evidence="2" type="ORF">T1815_10831</name>
</gene>
<dbReference type="InterPro" id="IPR027275">
    <property type="entry name" value="PRC-brl_dom"/>
</dbReference>
<dbReference type="RefSeq" id="WP_012742286.1">
    <property type="nucleotide sequence ID" value="NZ_CP092643.1"/>
</dbReference>
<dbReference type="EMBL" id="QRKN01000004">
    <property type="protein sequence ID" value="RHI23235.1"/>
    <property type="molecule type" value="Genomic_DNA"/>
</dbReference>
<dbReference type="Proteomes" id="UP001193756">
    <property type="component" value="Unassembled WGS sequence"/>
</dbReference>
<dbReference type="Proteomes" id="UP000283765">
    <property type="component" value="Unassembled WGS sequence"/>
</dbReference>
<reference evidence="8 63" key="5">
    <citation type="journal article" date="2019" name="Nat. Med.">
        <title>A library of human gut bacterial isolates paired with longitudinal multiomics data enables mechanistic microbiome research.</title>
        <authorList>
            <person name="Poyet M."/>
            <person name="Groussin M."/>
            <person name="Gibbons S.M."/>
            <person name="Avila-Pacheco J."/>
            <person name="Jiang X."/>
            <person name="Kearney S.M."/>
            <person name="Perrotta A.R."/>
            <person name="Berdy B."/>
            <person name="Zhao S."/>
            <person name="Lieberman T.D."/>
            <person name="Swanson P.K."/>
            <person name="Smith M."/>
            <person name="Roesemann S."/>
            <person name="Alexander J.E."/>
            <person name="Rich S.A."/>
            <person name="Livny J."/>
            <person name="Vlamakis H."/>
            <person name="Clish C."/>
            <person name="Bullock K."/>
            <person name="Deik A."/>
            <person name="Scott J."/>
            <person name="Pierce K.A."/>
            <person name="Xavier R.J."/>
            <person name="Alm E.J."/>
        </authorList>
    </citation>
    <scope>NUCLEOTIDE SEQUENCE [LARGE SCALE GENOMIC DNA]</scope>
    <source>
        <strain evidence="8 63">BIOML-A11</strain>
    </source>
</reference>
<dbReference type="EMBL" id="QSAE01000003">
    <property type="protein sequence ID" value="RGW41295.1"/>
    <property type="molecule type" value="Genomic_DNA"/>
</dbReference>
<dbReference type="EMBL" id="QSQP01000001">
    <property type="protein sequence ID" value="RGK45612.1"/>
    <property type="molecule type" value="Genomic_DNA"/>
</dbReference>
<evidence type="ECO:0000313" key="23">
    <source>
        <dbReference type="EMBL" id="RGZ76416.1"/>
    </source>
</evidence>
<dbReference type="EMBL" id="QSKC01000006">
    <property type="protein sequence ID" value="RHE32663.1"/>
    <property type="molecule type" value="Genomic_DNA"/>
</dbReference>
<dbReference type="Gene3D" id="2.30.30.240">
    <property type="entry name" value="PRC-barrel domain"/>
    <property type="match status" value="1"/>
</dbReference>
<dbReference type="Proteomes" id="UP000049472">
    <property type="component" value="Unassembled WGS sequence"/>
</dbReference>
<dbReference type="Proteomes" id="UP000260970">
    <property type="component" value="Unassembled WGS sequence"/>
</dbReference>
<dbReference type="EMBL" id="QRPB01000003">
    <property type="protein sequence ID" value="RHL81981.1"/>
    <property type="molecule type" value="Genomic_DNA"/>
</dbReference>
<evidence type="ECO:0000313" key="21">
    <source>
        <dbReference type="EMBL" id="RGW88101.1"/>
    </source>
</evidence>
<evidence type="ECO:0000313" key="24">
    <source>
        <dbReference type="EMBL" id="RGZ95450.1"/>
    </source>
</evidence>
<evidence type="ECO:0000313" key="42">
    <source>
        <dbReference type="Proteomes" id="UP000260970"/>
    </source>
</evidence>
<dbReference type="EMBL" id="QROF01000003">
    <property type="protein sequence ID" value="RHL06276.1"/>
    <property type="molecule type" value="Genomic_DNA"/>
</dbReference>
<evidence type="ECO:0000313" key="34">
    <source>
        <dbReference type="EMBL" id="RHL81981.1"/>
    </source>
</evidence>
<evidence type="ECO:0000313" key="49">
    <source>
        <dbReference type="Proteomes" id="UP000283683"/>
    </source>
</evidence>
<evidence type="ECO:0000313" key="46">
    <source>
        <dbReference type="Proteomes" id="UP000283297"/>
    </source>
</evidence>
<dbReference type="EMBL" id="QSKY01000006">
    <property type="protein sequence ID" value="RHF05589.1"/>
    <property type="molecule type" value="Genomic_DNA"/>
</dbReference>
<dbReference type="EMBL" id="JAJCJQ010000026">
    <property type="protein sequence ID" value="MCB6961884.1"/>
    <property type="molecule type" value="Genomic_DNA"/>
</dbReference>
<evidence type="ECO:0000313" key="59">
    <source>
        <dbReference type="Proteomes" id="UP000286220"/>
    </source>
</evidence>
<evidence type="ECO:0000313" key="57">
    <source>
        <dbReference type="Proteomes" id="UP000286104"/>
    </source>
</evidence>
<protein>
    <submittedName>
        <fullName evidence="3">Sporulation protein, YlmC/YmxH family</fullName>
    </submittedName>
    <submittedName>
        <fullName evidence="4">YlmC/YmxH family sporulation protein</fullName>
    </submittedName>
</protein>
<reference evidence="35 62" key="7">
    <citation type="submission" date="2019-09" db="EMBL/GenBank/DDBJ databases">
        <title>Strain-level analysis of Eubacterium rectale using genomes from metagenomes.</title>
        <authorList>
            <person name="Karcher N."/>
            <person name="Segata N."/>
        </authorList>
    </citation>
    <scope>NUCLEOTIDE SEQUENCE [LARGE SCALE GENOMIC DNA]</scope>
    <source>
        <strain evidence="35 62">L2-21</strain>
    </source>
</reference>
<evidence type="ECO:0000313" key="56">
    <source>
        <dbReference type="Proteomes" id="UP000285865"/>
    </source>
</evidence>
<evidence type="ECO:0000313" key="4">
    <source>
        <dbReference type="EMBL" id="MCB6937974.1"/>
    </source>
</evidence>
<evidence type="ECO:0000313" key="44">
    <source>
        <dbReference type="Proteomes" id="UP000266066"/>
    </source>
</evidence>
<evidence type="ECO:0000313" key="52">
    <source>
        <dbReference type="Proteomes" id="UP000284296"/>
    </source>
</evidence>
<dbReference type="InterPro" id="IPR011033">
    <property type="entry name" value="PRC_barrel-like_sf"/>
</dbReference>
<dbReference type="Proteomes" id="UP000283431">
    <property type="component" value="Unassembled WGS sequence"/>
</dbReference>
<evidence type="ECO:0000313" key="3">
    <source>
        <dbReference type="EMBL" id="CUN75302.1"/>
    </source>
</evidence>
<evidence type="ECO:0000313" key="55">
    <source>
        <dbReference type="Proteomes" id="UP000285290"/>
    </source>
</evidence>
<dbReference type="EMBL" id="QSOB01000005">
    <property type="protein sequence ID" value="RGI69376.1"/>
    <property type="molecule type" value="Genomic_DNA"/>
</dbReference>
<feature type="domain" description="PRC-barrel" evidence="1">
    <location>
        <begin position="5"/>
        <end position="77"/>
    </location>
</feature>
<evidence type="ECO:0000313" key="33">
    <source>
        <dbReference type="EMBL" id="RHL28215.1"/>
    </source>
</evidence>
<dbReference type="EMBL" id="JAJCJK010000006">
    <property type="protein sequence ID" value="MCB6937974.1"/>
    <property type="molecule type" value="Genomic_DNA"/>
</dbReference>
<evidence type="ECO:0000313" key="25">
    <source>
        <dbReference type="EMBL" id="RHA14713.1"/>
    </source>
</evidence>
<evidence type="ECO:0000313" key="2">
    <source>
        <dbReference type="EMBL" id="CRL35383.1"/>
    </source>
</evidence>
<dbReference type="Proteomes" id="UP000266066">
    <property type="component" value="Unassembled WGS sequence"/>
</dbReference>
<dbReference type="Proteomes" id="UP000283297">
    <property type="component" value="Unassembled WGS sequence"/>
</dbReference>
<dbReference type="Proteomes" id="UP001193670">
    <property type="component" value="Unassembled WGS sequence"/>
</dbReference>
<dbReference type="Proteomes" id="UP000261052">
    <property type="component" value="Unassembled WGS sequence"/>
</dbReference>
<dbReference type="EMBL" id="WKQP01000003">
    <property type="protein sequence ID" value="MSC59191.1"/>
    <property type="molecule type" value="Genomic_DNA"/>
</dbReference>
<dbReference type="EMBL" id="QSHU01000005">
    <property type="protein sequence ID" value="RHC40222.1"/>
    <property type="molecule type" value="Genomic_DNA"/>
</dbReference>
<evidence type="ECO:0000313" key="39">
    <source>
        <dbReference type="Proteomes" id="UP000260642"/>
    </source>
</evidence>
<dbReference type="EMBL" id="QSFZ01000001">
    <property type="protein sequence ID" value="RHA94706.1"/>
    <property type="molecule type" value="Genomic_DNA"/>
</dbReference>
<evidence type="ECO:0000313" key="54">
    <source>
        <dbReference type="Proteomes" id="UP000285209"/>
    </source>
</evidence>
<evidence type="ECO:0000313" key="28">
    <source>
        <dbReference type="EMBL" id="RHD95566.1"/>
    </source>
</evidence>
<dbReference type="Proteomes" id="UP000284835">
    <property type="component" value="Unassembled WGS sequence"/>
</dbReference>
<evidence type="ECO:0000313" key="53">
    <source>
        <dbReference type="Proteomes" id="UP000284835"/>
    </source>
</evidence>
<evidence type="ECO:0000313" key="43">
    <source>
        <dbReference type="Proteomes" id="UP000261052"/>
    </source>
</evidence>
<dbReference type="EMBL" id="QRUJ01000004">
    <property type="protein sequence ID" value="RGR55573.1"/>
    <property type="molecule type" value="Genomic_DNA"/>
</dbReference>
<evidence type="ECO:0000313" key="14">
    <source>
        <dbReference type="EMBL" id="RGM51528.1"/>
    </source>
</evidence>
<dbReference type="Proteomes" id="UP000324325">
    <property type="component" value="Unassembled WGS sequence"/>
</dbReference>
<dbReference type="Proteomes" id="UP000286220">
    <property type="component" value="Unassembled WGS sequence"/>
</dbReference>
<dbReference type="EMBL" id="JAJFBX010000005">
    <property type="protein sequence ID" value="MCC2746381.1"/>
    <property type="molecule type" value="Genomic_DNA"/>
</dbReference>
<reference evidence="39 40" key="4">
    <citation type="submission" date="2018-08" db="EMBL/GenBank/DDBJ databases">
        <title>A genome reference for cultivated species of the human gut microbiota.</title>
        <authorList>
            <person name="Zou Y."/>
            <person name="Xue W."/>
            <person name="Luo G."/>
        </authorList>
    </citation>
    <scope>NUCLEOTIDE SEQUENCE [LARGE SCALE GENOMIC DNA]</scope>
    <source>
        <strain evidence="21 49">AF06-19</strain>
        <strain evidence="20 61">AF12-8</strain>
        <strain evidence="19 51">AF17-27</strain>
        <strain evidence="18 52">AF18-16LB</strain>
        <strain evidence="17 44">AF25-15</strain>
        <strain evidence="34 45">AF36-2BH</strain>
        <strain evidence="33 46">AF38-24</strain>
        <strain evidence="32 58">AF39-14AC</strain>
        <strain evidence="31 56">AM16-11</strain>
        <strain evidence="30 48">AM26-2LB</strain>
        <strain evidence="29 55">AM29-10</strain>
        <strain evidence="28 53">AM30-13AC</strain>
        <strain evidence="27 57">AM36-3AA</strain>
        <strain evidence="26 59">AM42-17AT</strain>
        <strain evidence="25 60">AM44-1AT</strain>
        <strain evidence="24 50">AM47-6BH</strain>
        <strain evidence="23 47">AM48-7</strain>
        <strain evidence="22 54">AM54-25XD</strain>
        <strain evidence="16 42">OM05-6AA</strain>
        <strain evidence="15 41">OM07-13</strain>
        <strain evidence="14 40">OM08-12AT</strain>
        <strain evidence="13 43">TF11-15AC</strain>
        <strain evidence="12 39">TM10-3</strain>
    </source>
</reference>
<dbReference type="EMBL" id="QSFB01000006">
    <property type="protein sequence ID" value="RHA14713.1"/>
    <property type="molecule type" value="Genomic_DNA"/>
</dbReference>
<dbReference type="EMBL" id="JAAIMP010000008">
    <property type="protein sequence ID" value="NSC77092.1"/>
    <property type="molecule type" value="Genomic_DNA"/>
</dbReference>
<dbReference type="Proteomes" id="UP000283683">
    <property type="component" value="Unassembled WGS sequence"/>
</dbReference>
<evidence type="ECO:0000313" key="40">
    <source>
        <dbReference type="Proteomes" id="UP000260717"/>
    </source>
</evidence>
<sequence>MRFLDLCEKEVVSVEEGRFIGHVRDLEFDPVCGKICAIIVPGPGKYMGIFCRDYEYCIPWVKIVKIGPDIILVNICESDMRRKLL</sequence>
<evidence type="ECO:0000313" key="19">
    <source>
        <dbReference type="EMBL" id="RGU28458.1"/>
    </source>
</evidence>
<evidence type="ECO:0000313" key="51">
    <source>
        <dbReference type="Proteomes" id="UP000283765"/>
    </source>
</evidence>
<dbReference type="SUPFAM" id="SSF50346">
    <property type="entry name" value="PRC-barrel domain"/>
    <property type="match status" value="1"/>
</dbReference>
<dbReference type="Proteomes" id="UP000286581">
    <property type="component" value="Unassembled WGS sequence"/>
</dbReference>
<evidence type="ECO:0000313" key="63">
    <source>
        <dbReference type="Proteomes" id="UP000479563"/>
    </source>
</evidence>
<dbReference type="Proteomes" id="UP000245905">
    <property type="component" value="Unassembled WGS sequence"/>
</dbReference>
<dbReference type="EMBL" id="QSTP01000007">
    <property type="protein sequence ID" value="RGM71489.1"/>
    <property type="molecule type" value="Genomic_DNA"/>
</dbReference>
<evidence type="ECO:0000313" key="31">
    <source>
        <dbReference type="EMBL" id="RHI23235.1"/>
    </source>
</evidence>
<dbReference type="EMBL" id="QRXG01000001">
    <property type="protein sequence ID" value="RGT84768.1"/>
    <property type="molecule type" value="Genomic_DNA"/>
</dbReference>
<evidence type="ECO:0000313" key="10">
    <source>
        <dbReference type="EMBL" id="NSC77092.1"/>
    </source>
</evidence>
<reference evidence="35 62" key="6">
    <citation type="submission" date="2019-08" db="EMBL/GenBank/DDBJ databases">
        <authorList>
            <person name="Duncan S."/>
            <person name="Walker A."/>
        </authorList>
    </citation>
    <scope>NUCLEOTIDE SEQUENCE [LARGE SCALE GENOMIC DNA]</scope>
    <source>
        <strain evidence="35 62">L2-21</strain>
    </source>
</reference>
<evidence type="ECO:0000313" key="62">
    <source>
        <dbReference type="Proteomes" id="UP000324325"/>
    </source>
</evidence>
<dbReference type="EMBL" id="QSDV01000002">
    <property type="protein sequence ID" value="RGZ19742.1"/>
    <property type="molecule type" value="Genomic_DNA"/>
</dbReference>
<reference evidence="9" key="8">
    <citation type="journal article" date="2020" name="Cell Host Microbe">
        <title>Functional and Genomic Variation between Human-Derived Isolates of Lachnospiraceae Reveals Inter- and Intra-Species Diversity.</title>
        <authorList>
            <person name="Sorbara M.T."/>
            <person name="Littmann E.R."/>
            <person name="Fontana E."/>
            <person name="Moody T.U."/>
            <person name="Kohout C.E."/>
            <person name="Gjonbalaj M."/>
            <person name="Eaton V."/>
            <person name="Seok R."/>
            <person name="Leiner I.M."/>
            <person name="Pamer E.G."/>
        </authorList>
    </citation>
    <scope>NUCLEOTIDE SEQUENCE</scope>
    <source>
        <strain evidence="10">MSK.16.45</strain>
        <strain evidence="9">MSK.17.79</strain>
    </source>
</reference>
<evidence type="ECO:0000313" key="26">
    <source>
        <dbReference type="EMBL" id="RHA94706.1"/>
    </source>
</evidence>
<dbReference type="Proteomes" id="UP001197741">
    <property type="component" value="Unassembled WGS sequence"/>
</dbReference>
<evidence type="ECO:0000313" key="50">
    <source>
        <dbReference type="Proteomes" id="UP000283721"/>
    </source>
</evidence>
<evidence type="ECO:0000313" key="41">
    <source>
        <dbReference type="Proteomes" id="UP000260758"/>
    </source>
</evidence>
<dbReference type="EMBL" id="JAQLYE010000004">
    <property type="protein sequence ID" value="MDB8017099.1"/>
    <property type="molecule type" value="Genomic_DNA"/>
</dbReference>
<keyword evidence="36" id="KW-1185">Reference proteome</keyword>
<reference evidence="2" key="2">
    <citation type="submission" date="2015-05" db="EMBL/GenBank/DDBJ databases">
        <authorList>
            <person name="Wang D.B."/>
            <person name="Wang M."/>
        </authorList>
    </citation>
    <scope>NUCLEOTIDE SEQUENCE [LARGE SCALE GENOMIC DNA]</scope>
    <source>
        <strain evidence="2">T1-815</strain>
    </source>
</reference>
<dbReference type="Proteomes" id="UP000260642">
    <property type="component" value="Unassembled WGS sequence"/>
</dbReference>
<evidence type="ECO:0000313" key="11">
    <source>
        <dbReference type="EMBL" id="PWE83929.1"/>
    </source>
</evidence>
<dbReference type="EMBL" id="JRFS01000014">
    <property type="protein sequence ID" value="PWE83929.1"/>
    <property type="molecule type" value="Genomic_DNA"/>
</dbReference>
<evidence type="ECO:0000313" key="16">
    <source>
        <dbReference type="EMBL" id="RGN24267.1"/>
    </source>
</evidence>
<reference evidence="7" key="12">
    <citation type="submission" date="2023-01" db="EMBL/GenBank/DDBJ databases">
        <title>Human gut microbiome strain richness.</title>
        <authorList>
            <person name="Chen-Liaw A."/>
        </authorList>
    </citation>
    <scope>NUCLEOTIDE SEQUENCE</scope>
    <source>
        <strain evidence="7">1001283st1_D2_1001283B150209_150212</strain>
    </source>
</reference>
<evidence type="ECO:0000313" key="22">
    <source>
        <dbReference type="EMBL" id="RGZ19742.1"/>
    </source>
</evidence>
<dbReference type="EMBL" id="QSTI01000004">
    <property type="protein sequence ID" value="RGM51528.1"/>
    <property type="molecule type" value="Genomic_DNA"/>
</dbReference>
<evidence type="ECO:0000313" key="61">
    <source>
        <dbReference type="Proteomes" id="UP000286581"/>
    </source>
</evidence>
<dbReference type="EMBL" id="QSUG01000004">
    <property type="protein sequence ID" value="RGN24267.1"/>
    <property type="molecule type" value="Genomic_DNA"/>
</dbReference>
<dbReference type="Proteomes" id="UP001197847">
    <property type="component" value="Unassembled WGS sequence"/>
</dbReference>
<dbReference type="AlphaFoldDB" id="A0A0M6WH97"/>
<evidence type="ECO:0000313" key="45">
    <source>
        <dbReference type="Proteomes" id="UP000266698"/>
    </source>
</evidence>
<dbReference type="Proteomes" id="UP000286181">
    <property type="component" value="Unassembled WGS sequence"/>
</dbReference>
<evidence type="ECO:0000313" key="20">
    <source>
        <dbReference type="EMBL" id="RGW41295.1"/>
    </source>
</evidence>
<evidence type="ECO:0000313" key="6">
    <source>
        <dbReference type="EMBL" id="MCC2746381.1"/>
    </source>
</evidence>
<dbReference type="EMBL" id="QSAZ01000004">
    <property type="protein sequence ID" value="RGW88101.1"/>
    <property type="molecule type" value="Genomic_DNA"/>
</dbReference>
<reference evidence="11 38" key="1">
    <citation type="submission" date="2014-09" db="EMBL/GenBank/DDBJ databases">
        <title>Butyrate-producing bacteria isolated from human gut.</title>
        <authorList>
            <person name="Zhang Q."/>
            <person name="Zhao L."/>
        </authorList>
    </citation>
    <scope>NUCLEOTIDE SEQUENCE [LARGE SCALE GENOMIC DNA]</scope>
    <source>
        <strain evidence="11 38">R22</strain>
    </source>
</reference>
<evidence type="ECO:0000313" key="48">
    <source>
        <dbReference type="Proteomes" id="UP000283501"/>
    </source>
</evidence>
<dbReference type="Proteomes" id="UP000260717">
    <property type="component" value="Unassembled WGS sequence"/>
</dbReference>
<dbReference type="EMBL" id="CVRQ01000014">
    <property type="protein sequence ID" value="CRL35383.1"/>
    <property type="molecule type" value="Genomic_DNA"/>
</dbReference>
<dbReference type="Proteomes" id="UP001197684">
    <property type="component" value="Unassembled WGS sequence"/>
</dbReference>
<dbReference type="EMBL" id="QRON01000005">
    <property type="protein sequence ID" value="RHL28215.1"/>
    <property type="molecule type" value="Genomic_DNA"/>
</dbReference>
<evidence type="ECO:0000313" key="47">
    <source>
        <dbReference type="Proteomes" id="UP000283431"/>
    </source>
</evidence>
<dbReference type="EMBL" id="QSEN01000003">
    <property type="protein sequence ID" value="RGZ76416.1"/>
    <property type="molecule type" value="Genomic_DNA"/>
</dbReference>
<dbReference type="InterPro" id="IPR014238">
    <property type="entry name" value="Spore_YlmC/YmxH"/>
</dbReference>
<evidence type="ECO:0000313" key="38">
    <source>
        <dbReference type="Proteomes" id="UP000245905"/>
    </source>
</evidence>
<evidence type="ECO:0000313" key="27">
    <source>
        <dbReference type="EMBL" id="RHC40222.1"/>
    </source>
</evidence>
<evidence type="ECO:0000313" key="37">
    <source>
        <dbReference type="Proteomes" id="UP000095384"/>
    </source>
</evidence>
<evidence type="ECO:0000313" key="30">
    <source>
        <dbReference type="EMBL" id="RHF05589.1"/>
    </source>
</evidence>
<evidence type="ECO:0000313" key="9">
    <source>
        <dbReference type="EMBL" id="NSC25853.1"/>
    </source>
</evidence>
<dbReference type="EMBL" id="CYYW01000004">
    <property type="protein sequence ID" value="CUN75302.1"/>
    <property type="molecule type" value="Genomic_DNA"/>
</dbReference>
<dbReference type="EMBL" id="QSJS01000006">
    <property type="protein sequence ID" value="RHD95566.1"/>
    <property type="molecule type" value="Genomic_DNA"/>
</dbReference>
<proteinExistence type="predicted"/>
<dbReference type="Proteomes" id="UP000285865">
    <property type="component" value="Unassembled WGS sequence"/>
</dbReference>
<evidence type="ECO:0000313" key="7">
    <source>
        <dbReference type="EMBL" id="MDB8017099.1"/>
    </source>
</evidence>
<evidence type="ECO:0000313" key="58">
    <source>
        <dbReference type="Proteomes" id="UP000286181"/>
    </source>
</evidence>
<dbReference type="EMBL" id="VSTG01000002">
    <property type="protein sequence ID" value="TYL59683.1"/>
    <property type="molecule type" value="Genomic_DNA"/>
</dbReference>
<reference evidence="9" key="9">
    <citation type="submission" date="2020-02" db="EMBL/GenBank/DDBJ databases">
        <authorList>
            <person name="Littmann E."/>
            <person name="Sorbara M."/>
        </authorList>
    </citation>
    <scope>NUCLEOTIDE SEQUENCE</scope>
    <source>
        <strain evidence="10">MSK.16.45</strain>
        <strain evidence="9">MSK.17.79</strain>
    </source>
</reference>
<dbReference type="Proteomes" id="UP000285290">
    <property type="component" value="Unassembled WGS sequence"/>
</dbReference>
<evidence type="ECO:0000313" key="32">
    <source>
        <dbReference type="EMBL" id="RHL06276.1"/>
    </source>
</evidence>
<evidence type="ECO:0000313" key="36">
    <source>
        <dbReference type="Proteomes" id="UP000049472"/>
    </source>
</evidence>
<dbReference type="Proteomes" id="UP000286341">
    <property type="component" value="Unassembled WGS sequence"/>
</dbReference>
<evidence type="ECO:0000259" key="1">
    <source>
        <dbReference type="Pfam" id="PF05239"/>
    </source>
</evidence>
<reference evidence="6" key="10">
    <citation type="submission" date="2021-10" db="EMBL/GenBank/DDBJ databases">
        <title>Collection of gut derived symbiotic bacterial strains cultured from healthy donors.</title>
        <authorList>
            <person name="Lin H."/>
            <person name="Littmann E."/>
            <person name="Claire K."/>
            <person name="Pamer E."/>
        </authorList>
    </citation>
    <scope>NUCLEOTIDE SEQUENCE</scope>
    <source>
        <strain evidence="6">MSK.22.92</strain>
    </source>
</reference>
<dbReference type="Proteomes" id="UP000286104">
    <property type="component" value="Unassembled WGS sequence"/>
</dbReference>
<evidence type="ECO:0000313" key="35">
    <source>
        <dbReference type="EMBL" id="TYL59683.1"/>
    </source>
</evidence>
<dbReference type="Proteomes" id="UP000260758">
    <property type="component" value="Unassembled WGS sequence"/>
</dbReference>
<dbReference type="PANTHER" id="PTHR40061">
    <property type="entry name" value="SPORULATION PROTEIN YLMC-RELATED"/>
    <property type="match status" value="1"/>
</dbReference>
<evidence type="ECO:0000313" key="12">
    <source>
        <dbReference type="EMBL" id="RGI69376.1"/>
    </source>
</evidence>
<dbReference type="PANTHER" id="PTHR40061:SF1">
    <property type="entry name" value="SPORULATION PROTEIN YLMC-RELATED"/>
    <property type="match status" value="1"/>
</dbReference>
<evidence type="ECO:0000313" key="8">
    <source>
        <dbReference type="EMBL" id="MSC59191.1"/>
    </source>
</evidence>
<dbReference type="NCBIfam" id="TIGR02888">
    <property type="entry name" value="spore_YlmC_YmxH"/>
    <property type="match status" value="1"/>
</dbReference>
<dbReference type="Proteomes" id="UP000095384">
    <property type="component" value="Unassembled WGS sequence"/>
</dbReference>
<dbReference type="EMBL" id="JAAILW010000001">
    <property type="protein sequence ID" value="NSC25853.1"/>
    <property type="molecule type" value="Genomic_DNA"/>
</dbReference>
<dbReference type="Proteomes" id="UP000284296">
    <property type="component" value="Unassembled WGS sequence"/>
</dbReference>
<dbReference type="Proteomes" id="UP000283501">
    <property type="component" value="Unassembled WGS sequence"/>
</dbReference>
<evidence type="ECO:0000313" key="15">
    <source>
        <dbReference type="EMBL" id="RGM71489.1"/>
    </source>
</evidence>
<organism evidence="2 36">
    <name type="scientific">Agathobacter rectalis</name>
    <dbReference type="NCBI Taxonomy" id="39491"/>
    <lineage>
        <taxon>Bacteria</taxon>
        <taxon>Bacillati</taxon>
        <taxon>Bacillota</taxon>
        <taxon>Clostridia</taxon>
        <taxon>Lachnospirales</taxon>
        <taxon>Lachnospiraceae</taxon>
        <taxon>Agathobacter</taxon>
    </lineage>
</organism>
<evidence type="ECO:0000313" key="13">
    <source>
        <dbReference type="EMBL" id="RGK45612.1"/>
    </source>
</evidence>
<evidence type="ECO:0000313" key="60">
    <source>
        <dbReference type="Proteomes" id="UP000286341"/>
    </source>
</evidence>
<dbReference type="EMBL" id="QSES01000002">
    <property type="protein sequence ID" value="RGZ95450.1"/>
    <property type="molecule type" value="Genomic_DNA"/>
</dbReference>
<dbReference type="Proteomes" id="UP000283721">
    <property type="component" value="Unassembled WGS sequence"/>
</dbReference>
<dbReference type="EMBL" id="QRXR01000002">
    <property type="protein sequence ID" value="RGU28458.1"/>
    <property type="molecule type" value="Genomic_DNA"/>
</dbReference>
<evidence type="ECO:0000313" key="5">
    <source>
        <dbReference type="EMBL" id="MCB6961884.1"/>
    </source>
</evidence>
<evidence type="ECO:0000313" key="18">
    <source>
        <dbReference type="EMBL" id="RGT84768.1"/>
    </source>
</evidence>
<evidence type="ECO:0000313" key="29">
    <source>
        <dbReference type="EMBL" id="RHE32663.1"/>
    </source>
</evidence>
<dbReference type="Pfam" id="PF05239">
    <property type="entry name" value="PRC"/>
    <property type="match status" value="1"/>
</dbReference>
<name>A0A0M6WH97_9FIRM</name>
<accession>A0A0M6WH97</accession>